<evidence type="ECO:0000313" key="1">
    <source>
        <dbReference type="EMBL" id="SVB55689.1"/>
    </source>
</evidence>
<dbReference type="InterPro" id="IPR046150">
    <property type="entry name" value="DUF6152"/>
</dbReference>
<organism evidence="1">
    <name type="scientific">marine metagenome</name>
    <dbReference type="NCBI Taxonomy" id="408172"/>
    <lineage>
        <taxon>unclassified sequences</taxon>
        <taxon>metagenomes</taxon>
        <taxon>ecological metagenomes</taxon>
    </lineage>
</organism>
<sequence>MKTCLARAVLLFLIPLSLGYSHHSFPGIYDVDQQWLLEGMVNRFLFRNPHTFVVLEVTNDSGTTEQWYIEMAPMQVLMGRGIDKNTIEPGDDLIITCNPARDGGKSCGLGQTGGLYRPDDQLLYGMDPRQPHDLLNLPK</sequence>
<reference evidence="1" key="1">
    <citation type="submission" date="2018-05" db="EMBL/GenBank/DDBJ databases">
        <authorList>
            <person name="Lanie J.A."/>
            <person name="Ng W.-L."/>
            <person name="Kazmierczak K.M."/>
            <person name="Andrzejewski T.M."/>
            <person name="Davidsen T.M."/>
            <person name="Wayne K.J."/>
            <person name="Tettelin H."/>
            <person name="Glass J.I."/>
            <person name="Rusch D."/>
            <person name="Podicherti R."/>
            <person name="Tsui H.-C.T."/>
            <person name="Winkler M.E."/>
        </authorList>
    </citation>
    <scope>NUCLEOTIDE SEQUENCE</scope>
</reference>
<dbReference type="AlphaFoldDB" id="A0A382EZ29"/>
<dbReference type="Pfam" id="PF19649">
    <property type="entry name" value="DUF6152"/>
    <property type="match status" value="1"/>
</dbReference>
<gene>
    <name evidence="1" type="ORF">METZ01_LOCUS208543</name>
</gene>
<name>A0A382EZ29_9ZZZZ</name>
<dbReference type="EMBL" id="UINC01046989">
    <property type="protein sequence ID" value="SVB55689.1"/>
    <property type="molecule type" value="Genomic_DNA"/>
</dbReference>
<protein>
    <submittedName>
        <fullName evidence="1">Uncharacterized protein</fullName>
    </submittedName>
</protein>
<accession>A0A382EZ29</accession>
<proteinExistence type="predicted"/>